<evidence type="ECO:0000313" key="2">
    <source>
        <dbReference type="EMBL" id="TNN89254.1"/>
    </source>
</evidence>
<comment type="caution">
    <text evidence="2">The sequence shown here is derived from an EMBL/GenBank/DDBJ whole genome shotgun (WGS) entry which is preliminary data.</text>
</comment>
<organism evidence="2 3">
    <name type="scientific">Liparis tanakae</name>
    <name type="common">Tanaka's snailfish</name>
    <dbReference type="NCBI Taxonomy" id="230148"/>
    <lineage>
        <taxon>Eukaryota</taxon>
        <taxon>Metazoa</taxon>
        <taxon>Chordata</taxon>
        <taxon>Craniata</taxon>
        <taxon>Vertebrata</taxon>
        <taxon>Euteleostomi</taxon>
        <taxon>Actinopterygii</taxon>
        <taxon>Neopterygii</taxon>
        <taxon>Teleostei</taxon>
        <taxon>Neoteleostei</taxon>
        <taxon>Acanthomorphata</taxon>
        <taxon>Eupercaria</taxon>
        <taxon>Perciformes</taxon>
        <taxon>Cottioidei</taxon>
        <taxon>Cottales</taxon>
        <taxon>Liparidae</taxon>
        <taxon>Liparis</taxon>
    </lineage>
</organism>
<dbReference type="Proteomes" id="UP000314294">
    <property type="component" value="Unassembled WGS sequence"/>
</dbReference>
<feature type="compositionally biased region" description="Basic and acidic residues" evidence="1">
    <location>
        <begin position="27"/>
        <end position="44"/>
    </location>
</feature>
<gene>
    <name evidence="2" type="ORF">EYF80_000542</name>
</gene>
<protein>
    <submittedName>
        <fullName evidence="2">Uncharacterized protein</fullName>
    </submittedName>
</protein>
<accession>A0A4Z2JHN2</accession>
<name>A0A4Z2JHN2_9TELE</name>
<feature type="region of interest" description="Disordered" evidence="1">
    <location>
        <begin position="19"/>
        <end position="81"/>
    </location>
</feature>
<dbReference type="AlphaFoldDB" id="A0A4Z2JHN2"/>
<sequence>MLRRSMHCSSLSGCHTVSGHMPCRAHMPTEDSQHKIQDKERADDDERDEVEPVPVGAQGIEEEEEEMEAQRSAGRCAPDSTSTMKRDLLTVKQFSLTGMGLYRAMVRARCALVCLKAGEMPPVDIAVPSRFRLRSDPPSPGLNKPGTSSPNRAILSGGETAEGKEFIVS</sequence>
<dbReference type="EMBL" id="SRLO01000002">
    <property type="protein sequence ID" value="TNN89254.1"/>
    <property type="molecule type" value="Genomic_DNA"/>
</dbReference>
<proteinExistence type="predicted"/>
<evidence type="ECO:0000313" key="3">
    <source>
        <dbReference type="Proteomes" id="UP000314294"/>
    </source>
</evidence>
<feature type="region of interest" description="Disordered" evidence="1">
    <location>
        <begin position="131"/>
        <end position="169"/>
    </location>
</feature>
<evidence type="ECO:0000256" key="1">
    <source>
        <dbReference type="SAM" id="MobiDB-lite"/>
    </source>
</evidence>
<keyword evidence="3" id="KW-1185">Reference proteome</keyword>
<reference evidence="2 3" key="1">
    <citation type="submission" date="2019-03" db="EMBL/GenBank/DDBJ databases">
        <title>First draft genome of Liparis tanakae, snailfish: a comprehensive survey of snailfish specific genes.</title>
        <authorList>
            <person name="Kim W."/>
            <person name="Song I."/>
            <person name="Jeong J.-H."/>
            <person name="Kim D."/>
            <person name="Kim S."/>
            <person name="Ryu S."/>
            <person name="Song J.Y."/>
            <person name="Lee S.K."/>
        </authorList>
    </citation>
    <scope>NUCLEOTIDE SEQUENCE [LARGE SCALE GENOMIC DNA]</scope>
    <source>
        <tissue evidence="2">Muscle</tissue>
    </source>
</reference>